<dbReference type="InParanoid" id="A0A0C2WGV5"/>
<proteinExistence type="predicted"/>
<dbReference type="AlphaFoldDB" id="A0A0C2WGV5"/>
<evidence type="ECO:0000256" key="2">
    <source>
        <dbReference type="ARBA" id="ARBA00022723"/>
    </source>
</evidence>
<keyword evidence="3" id="KW-0863">Zinc-finger</keyword>
<dbReference type="GO" id="GO:0008270">
    <property type="term" value="F:zinc ion binding"/>
    <property type="evidence" value="ECO:0007669"/>
    <property type="project" value="UniProtKB-KW"/>
</dbReference>
<evidence type="ECO:0000313" key="7">
    <source>
        <dbReference type="EMBL" id="KIL55348.1"/>
    </source>
</evidence>
<protein>
    <recommendedName>
        <fullName evidence="6">HAT C-terminal dimerisation domain-containing protein</fullName>
    </recommendedName>
</protein>
<dbReference type="Pfam" id="PF05699">
    <property type="entry name" value="Dimer_Tnp_hAT"/>
    <property type="match status" value="1"/>
</dbReference>
<name>A0A0C2WGV5_AMAMK</name>
<keyword evidence="2" id="KW-0479">Metal-binding</keyword>
<feature type="non-terminal residue" evidence="7">
    <location>
        <position position="1"/>
    </location>
</feature>
<evidence type="ECO:0000256" key="5">
    <source>
        <dbReference type="ARBA" id="ARBA00023242"/>
    </source>
</evidence>
<dbReference type="PANTHER" id="PTHR46481:SF10">
    <property type="entry name" value="ZINC FINGER BED DOMAIN-CONTAINING PROTEIN 39"/>
    <property type="match status" value="1"/>
</dbReference>
<accession>A0A0C2WGV5</accession>
<dbReference type="GO" id="GO:0046983">
    <property type="term" value="F:protein dimerization activity"/>
    <property type="evidence" value="ECO:0007669"/>
    <property type="project" value="InterPro"/>
</dbReference>
<keyword evidence="8" id="KW-1185">Reference proteome</keyword>
<evidence type="ECO:0000313" key="8">
    <source>
        <dbReference type="Proteomes" id="UP000054549"/>
    </source>
</evidence>
<keyword evidence="4" id="KW-0862">Zinc</keyword>
<sequence length="219" mass="25552">LCNIPEYAPVKQALEAGLENMRKWYRKSDDTSIYFISHVLDPTRKLMYLRVAWEEEWVEKGMDRMRKLVCRYSFAYQLFRDTTYTSLGQSAADDWMDHMINEKAQQGASIRGLEADKDENLYEELERYFHESVVSKRVCPDVIPWWGLKAQEADYPVMHLMARDYLAIPASTCLAERSFSMSALTDTARRRQMGTENFSALQRLRAGYCDGRLKSINEA</sequence>
<dbReference type="Proteomes" id="UP000054549">
    <property type="component" value="Unassembled WGS sequence"/>
</dbReference>
<organism evidence="7 8">
    <name type="scientific">Amanita muscaria (strain Koide BX008)</name>
    <dbReference type="NCBI Taxonomy" id="946122"/>
    <lineage>
        <taxon>Eukaryota</taxon>
        <taxon>Fungi</taxon>
        <taxon>Dikarya</taxon>
        <taxon>Basidiomycota</taxon>
        <taxon>Agaricomycotina</taxon>
        <taxon>Agaricomycetes</taxon>
        <taxon>Agaricomycetidae</taxon>
        <taxon>Agaricales</taxon>
        <taxon>Pluteineae</taxon>
        <taxon>Amanitaceae</taxon>
        <taxon>Amanita</taxon>
    </lineage>
</organism>
<feature type="domain" description="HAT C-terminal dimerisation" evidence="6">
    <location>
        <begin position="124"/>
        <end position="202"/>
    </location>
</feature>
<dbReference type="EMBL" id="KN818529">
    <property type="protein sequence ID" value="KIL55348.1"/>
    <property type="molecule type" value="Genomic_DNA"/>
</dbReference>
<evidence type="ECO:0000259" key="6">
    <source>
        <dbReference type="Pfam" id="PF05699"/>
    </source>
</evidence>
<reference evidence="7 8" key="1">
    <citation type="submission" date="2014-04" db="EMBL/GenBank/DDBJ databases">
        <title>Evolutionary Origins and Diversification of the Mycorrhizal Mutualists.</title>
        <authorList>
            <consortium name="DOE Joint Genome Institute"/>
            <consortium name="Mycorrhizal Genomics Consortium"/>
            <person name="Kohler A."/>
            <person name="Kuo A."/>
            <person name="Nagy L.G."/>
            <person name="Floudas D."/>
            <person name="Copeland A."/>
            <person name="Barry K.W."/>
            <person name="Cichocki N."/>
            <person name="Veneault-Fourrey C."/>
            <person name="LaButti K."/>
            <person name="Lindquist E.A."/>
            <person name="Lipzen A."/>
            <person name="Lundell T."/>
            <person name="Morin E."/>
            <person name="Murat C."/>
            <person name="Riley R."/>
            <person name="Ohm R."/>
            <person name="Sun H."/>
            <person name="Tunlid A."/>
            <person name="Henrissat B."/>
            <person name="Grigoriev I.V."/>
            <person name="Hibbett D.S."/>
            <person name="Martin F."/>
        </authorList>
    </citation>
    <scope>NUCLEOTIDE SEQUENCE [LARGE SCALE GENOMIC DNA]</scope>
    <source>
        <strain evidence="7 8">Koide BX008</strain>
    </source>
</reference>
<evidence type="ECO:0000256" key="1">
    <source>
        <dbReference type="ARBA" id="ARBA00004123"/>
    </source>
</evidence>
<keyword evidence="5" id="KW-0539">Nucleus</keyword>
<comment type="subcellular location">
    <subcellularLocation>
        <location evidence="1">Nucleus</location>
    </subcellularLocation>
</comment>
<evidence type="ECO:0000256" key="3">
    <source>
        <dbReference type="ARBA" id="ARBA00022771"/>
    </source>
</evidence>
<evidence type="ECO:0000256" key="4">
    <source>
        <dbReference type="ARBA" id="ARBA00022833"/>
    </source>
</evidence>
<dbReference type="InterPro" id="IPR012337">
    <property type="entry name" value="RNaseH-like_sf"/>
</dbReference>
<gene>
    <name evidence="7" type="ORF">M378DRAFT_46105</name>
</gene>
<dbReference type="PANTHER" id="PTHR46481">
    <property type="entry name" value="ZINC FINGER BED DOMAIN-CONTAINING PROTEIN 4"/>
    <property type="match status" value="1"/>
</dbReference>
<dbReference type="InterPro" id="IPR008906">
    <property type="entry name" value="HATC_C_dom"/>
</dbReference>
<dbReference type="SUPFAM" id="SSF53098">
    <property type="entry name" value="Ribonuclease H-like"/>
    <property type="match status" value="1"/>
</dbReference>
<dbReference type="HOGENOM" id="CLU_009123_4_1_1"/>
<feature type="non-terminal residue" evidence="7">
    <location>
        <position position="219"/>
    </location>
</feature>
<dbReference type="InterPro" id="IPR052035">
    <property type="entry name" value="ZnF_BED_domain_contain"/>
</dbReference>
<dbReference type="OrthoDB" id="3058553at2759"/>
<dbReference type="GO" id="GO:0005634">
    <property type="term" value="C:nucleus"/>
    <property type="evidence" value="ECO:0007669"/>
    <property type="project" value="UniProtKB-SubCell"/>
</dbReference>